<comment type="caution">
    <text evidence="3">The sequence shown here is derived from an EMBL/GenBank/DDBJ whole genome shotgun (WGS) entry which is preliminary data.</text>
</comment>
<feature type="domain" description="EAL" evidence="2">
    <location>
        <begin position="537"/>
        <end position="785"/>
    </location>
</feature>
<dbReference type="Pfam" id="PF00563">
    <property type="entry name" value="EAL"/>
    <property type="match status" value="1"/>
</dbReference>
<dbReference type="STRING" id="361041.VW35_03495"/>
<sequence>MQALHSHRRLKPFDQKQATLTAPLSVGAKFRWIAAALAMLLLLTSTGFGVWGPADARLAEARFTLQNRVPTGDIVFVDIDARSLLEVGQWPWPRSIHARLLDRLMDLGAYEVAFDIDFSTRSSPAEDQALADSLERAGGYAYLAAFRQLDAGGREVWNIPIPDFAAHADLALVNVDSIEGGLLWALPARARDRDIPSIAARFSPGSPLPAEIRIDYSIDLTRIPRISAVDLLSGNVDTDLIRDRQVVIGASALELHDLFLVPRYGIIPGPVVQIAAAETLKLGRSLQWPGFWPTLLVGALLLAISALLPRIALVRISASIAAISIGAEIAAFALLEAYGLTLSIMPIHLAGVAVLVIRLLEERAIRRRQLTQHRARLAYLANHDVRTGAMSHAAWLDEVDHRLETQLVWIFLLRIRRLDQVAAALGFQTVEAAVSQLFERLHALSPSPIGRMESDIFAVALDQPLVPSQIETILSRLEQPYEVDGHRIIVELRWGASDAETAATGLNQARMALAVATHRAERGAHYDPAFDADLKYRQSIDLALRSAVARSEFSLVFQPQVDMETRLTIGVEALLRWTSPEHGAVSPAVFVPLAEENGTIVEIGAWVAHEACRLAVANNWPGRLSVNVSPLQFTQDDVVAMIASALLQSGFPPNRLDIEVTESLLAQGGAIVETLEKLRDLGASIAIDDFGTGYSSLNYLSSLPLDKLKIDQSFVRQLANPRNASIVETIVSLGRRLGLVVVVEGVETEAQFDLLAALGCHIAQGYLFGRPGALPAVEQPLNQQLAPPLETPVLLDGTRG</sequence>
<dbReference type="InterPro" id="IPR043128">
    <property type="entry name" value="Rev_trsase/Diguanyl_cyclase"/>
</dbReference>
<dbReference type="Gene3D" id="3.30.70.270">
    <property type="match status" value="1"/>
</dbReference>
<keyword evidence="1" id="KW-0472">Membrane</keyword>
<dbReference type="InterPro" id="IPR000160">
    <property type="entry name" value="GGDEF_dom"/>
</dbReference>
<dbReference type="PANTHER" id="PTHR33121">
    <property type="entry name" value="CYCLIC DI-GMP PHOSPHODIESTERASE PDEF"/>
    <property type="match status" value="1"/>
</dbReference>
<dbReference type="SMART" id="SM01080">
    <property type="entry name" value="CHASE2"/>
    <property type="match status" value="1"/>
</dbReference>
<dbReference type="AlphaFoldDB" id="A0A0F5LFY8"/>
<evidence type="ECO:0000259" key="2">
    <source>
        <dbReference type="PROSITE" id="PS50883"/>
    </source>
</evidence>
<dbReference type="Proteomes" id="UP000033514">
    <property type="component" value="Unassembled WGS sequence"/>
</dbReference>
<proteinExistence type="predicted"/>
<dbReference type="SUPFAM" id="SSF141868">
    <property type="entry name" value="EAL domain-like"/>
    <property type="match status" value="1"/>
</dbReference>
<dbReference type="CDD" id="cd01948">
    <property type="entry name" value="EAL"/>
    <property type="match status" value="1"/>
</dbReference>
<dbReference type="InterPro" id="IPR001633">
    <property type="entry name" value="EAL_dom"/>
</dbReference>
<feature type="transmembrane region" description="Helical" evidence="1">
    <location>
        <begin position="290"/>
        <end position="309"/>
    </location>
</feature>
<dbReference type="InterPro" id="IPR029787">
    <property type="entry name" value="Nucleotide_cyclase"/>
</dbReference>
<dbReference type="SMART" id="SM00267">
    <property type="entry name" value="GGDEF"/>
    <property type="match status" value="1"/>
</dbReference>
<keyword evidence="1" id="KW-1133">Transmembrane helix</keyword>
<feature type="transmembrane region" description="Helical" evidence="1">
    <location>
        <begin position="341"/>
        <end position="360"/>
    </location>
</feature>
<keyword evidence="4" id="KW-1185">Reference proteome</keyword>
<organism evidence="3 4">
    <name type="scientific">Devosia soli</name>
    <dbReference type="NCBI Taxonomy" id="361041"/>
    <lineage>
        <taxon>Bacteria</taxon>
        <taxon>Pseudomonadati</taxon>
        <taxon>Pseudomonadota</taxon>
        <taxon>Alphaproteobacteria</taxon>
        <taxon>Hyphomicrobiales</taxon>
        <taxon>Devosiaceae</taxon>
        <taxon>Devosia</taxon>
    </lineage>
</organism>
<dbReference type="SUPFAM" id="SSF55073">
    <property type="entry name" value="Nucleotide cyclase"/>
    <property type="match status" value="1"/>
</dbReference>
<keyword evidence="1" id="KW-0812">Transmembrane</keyword>
<reference evidence="3 4" key="1">
    <citation type="submission" date="2015-03" db="EMBL/GenBank/DDBJ databases">
        <authorList>
            <person name="Hassan Y.I."/>
            <person name="Lepp D."/>
            <person name="Zhou T."/>
        </authorList>
    </citation>
    <scope>NUCLEOTIDE SEQUENCE [LARGE SCALE GENOMIC DNA]</scope>
    <source>
        <strain evidence="3 4">GH2-10</strain>
    </source>
</reference>
<dbReference type="OrthoDB" id="9814202at2"/>
<protein>
    <recommendedName>
        <fullName evidence="2">EAL domain-containing protein</fullName>
    </recommendedName>
</protein>
<evidence type="ECO:0000256" key="1">
    <source>
        <dbReference type="SAM" id="Phobius"/>
    </source>
</evidence>
<dbReference type="InterPro" id="IPR007890">
    <property type="entry name" value="CHASE2"/>
</dbReference>
<dbReference type="EMBL" id="LAJG01000005">
    <property type="protein sequence ID" value="KKB81210.1"/>
    <property type="molecule type" value="Genomic_DNA"/>
</dbReference>
<dbReference type="Gene3D" id="3.20.20.450">
    <property type="entry name" value="EAL domain"/>
    <property type="match status" value="1"/>
</dbReference>
<dbReference type="InterPro" id="IPR050706">
    <property type="entry name" value="Cyclic-di-GMP_PDE-like"/>
</dbReference>
<dbReference type="SMART" id="SM00052">
    <property type="entry name" value="EAL"/>
    <property type="match status" value="1"/>
</dbReference>
<evidence type="ECO:0000313" key="4">
    <source>
        <dbReference type="Proteomes" id="UP000033514"/>
    </source>
</evidence>
<dbReference type="Pfam" id="PF05226">
    <property type="entry name" value="CHASE2"/>
    <property type="match status" value="1"/>
</dbReference>
<dbReference type="GO" id="GO:0071111">
    <property type="term" value="F:cyclic-guanylate-specific phosphodiesterase activity"/>
    <property type="evidence" value="ECO:0007669"/>
    <property type="project" value="InterPro"/>
</dbReference>
<dbReference type="PANTHER" id="PTHR33121:SF70">
    <property type="entry name" value="SIGNALING PROTEIN YKOW"/>
    <property type="match status" value="1"/>
</dbReference>
<evidence type="ECO:0000313" key="3">
    <source>
        <dbReference type="EMBL" id="KKB81210.1"/>
    </source>
</evidence>
<gene>
    <name evidence="3" type="ORF">VW35_03495</name>
</gene>
<name>A0A0F5LFY8_9HYPH</name>
<dbReference type="InterPro" id="IPR035919">
    <property type="entry name" value="EAL_sf"/>
</dbReference>
<dbReference type="PATRIC" id="fig|361041.3.peg.4096"/>
<accession>A0A0F5LFY8</accession>
<feature type="transmembrane region" description="Helical" evidence="1">
    <location>
        <begin position="32"/>
        <end position="52"/>
    </location>
</feature>
<dbReference type="PROSITE" id="PS50883">
    <property type="entry name" value="EAL"/>
    <property type="match status" value="1"/>
</dbReference>